<keyword evidence="10" id="KW-0732">Signal</keyword>
<evidence type="ECO:0000256" key="9">
    <source>
        <dbReference type="RuleBase" id="RU361169"/>
    </source>
</evidence>
<feature type="chain" id="PRO_5035793785" evidence="10">
    <location>
        <begin position="28"/>
        <end position="395"/>
    </location>
</feature>
<dbReference type="PROSITE" id="PS00502">
    <property type="entry name" value="POLYGALACTURONASE"/>
    <property type="match status" value="1"/>
</dbReference>
<comment type="subcellular location">
    <subcellularLocation>
        <location evidence="1">Secreted</location>
        <location evidence="1">Cell wall</location>
    </subcellularLocation>
</comment>
<dbReference type="InterPro" id="IPR011050">
    <property type="entry name" value="Pectin_lyase_fold/virulence"/>
</dbReference>
<dbReference type="Gene3D" id="2.160.20.10">
    <property type="entry name" value="Single-stranded right-handed beta-helix, Pectin lyase-like"/>
    <property type="match status" value="1"/>
</dbReference>
<dbReference type="Proteomes" id="UP000594638">
    <property type="component" value="Unassembled WGS sequence"/>
</dbReference>
<evidence type="ECO:0000313" key="12">
    <source>
        <dbReference type="Proteomes" id="UP000594638"/>
    </source>
</evidence>
<dbReference type="OrthoDB" id="187139at2759"/>
<proteinExistence type="inferred from homology"/>
<dbReference type="GO" id="GO:0005975">
    <property type="term" value="P:carbohydrate metabolic process"/>
    <property type="evidence" value="ECO:0007669"/>
    <property type="project" value="InterPro"/>
</dbReference>
<dbReference type="SMART" id="SM00710">
    <property type="entry name" value="PbH1"/>
    <property type="match status" value="6"/>
</dbReference>
<feature type="signal peptide" evidence="10">
    <location>
        <begin position="1"/>
        <end position="27"/>
    </location>
</feature>
<evidence type="ECO:0000256" key="8">
    <source>
        <dbReference type="PROSITE-ProRule" id="PRU10052"/>
    </source>
</evidence>
<dbReference type="FunFam" id="2.160.20.10:FF:000004">
    <property type="entry name" value="Pectin lyase-like superfamily protein"/>
    <property type="match status" value="1"/>
</dbReference>
<accession>A0A8S0QEQ0</accession>
<keyword evidence="6 9" id="KW-0326">Glycosidase</keyword>
<dbReference type="GO" id="GO:0004650">
    <property type="term" value="F:polygalacturonase activity"/>
    <property type="evidence" value="ECO:0007669"/>
    <property type="project" value="InterPro"/>
</dbReference>
<comment type="similarity">
    <text evidence="2 9">Belongs to the glycosyl hydrolase 28 family.</text>
</comment>
<feature type="active site" evidence="8">
    <location>
        <position position="242"/>
    </location>
</feature>
<evidence type="ECO:0000256" key="7">
    <source>
        <dbReference type="ARBA" id="ARBA00023316"/>
    </source>
</evidence>
<protein>
    <submittedName>
        <fullName evidence="11">Exopolygalacturonase-like</fullName>
    </submittedName>
</protein>
<keyword evidence="5 9" id="KW-0378">Hydrolase</keyword>
<evidence type="ECO:0000256" key="6">
    <source>
        <dbReference type="ARBA" id="ARBA00023295"/>
    </source>
</evidence>
<evidence type="ECO:0000256" key="10">
    <source>
        <dbReference type="SAM" id="SignalP"/>
    </source>
</evidence>
<dbReference type="Pfam" id="PF00295">
    <property type="entry name" value="Glyco_hydro_28"/>
    <property type="match status" value="1"/>
</dbReference>
<dbReference type="EMBL" id="CACTIH010001850">
    <property type="protein sequence ID" value="CAA2965913.1"/>
    <property type="molecule type" value="Genomic_DNA"/>
</dbReference>
<dbReference type="SUPFAM" id="SSF51126">
    <property type="entry name" value="Pectin lyase-like"/>
    <property type="match status" value="1"/>
</dbReference>
<evidence type="ECO:0000256" key="4">
    <source>
        <dbReference type="ARBA" id="ARBA00022525"/>
    </source>
</evidence>
<comment type="caution">
    <text evidence="11">The sequence shown here is derived from an EMBL/GenBank/DDBJ whole genome shotgun (WGS) entry which is preliminary data.</text>
</comment>
<name>A0A8S0QEQ0_OLEEU</name>
<evidence type="ECO:0000256" key="5">
    <source>
        <dbReference type="ARBA" id="ARBA00022801"/>
    </source>
</evidence>
<dbReference type="AlphaFoldDB" id="A0A8S0QEQ0"/>
<keyword evidence="12" id="KW-1185">Reference proteome</keyword>
<sequence>MDSNSVFPRISLLVFLFICAAYNAVNAVNVFNIRDNNGIPDGKTDNSQALLSTWEKACKVDGGTVLVPSGIYYVKSALLQGPCIGQTIFSVMGTLMASASPLTQESWIEFNQVDGLSITGNGVFDGQGSSTWAHNGNHNAKASSTCTASLKLKFVRNSSIEGITSKNSEMFHLHVNNCDGIVISHMSILAPIDSPNTDGIHVSSSNNVRISNVNIATGDDCISLGPGTTNIDISGITCGPGHGISIGSLGKYPDEKDVAGITVTNCTLSNTLNGVRIKTWAPSPPSIVSNVTFQDILLKNADNPVIIDQQYCPSNSCSHQGDSRVQIKDVKFVNIHGSSSIPDAVNVVCSKSMPCQGIEFSGLNIIMNGNGQPTTATCSNVNADFLGNTVPTHCS</sequence>
<evidence type="ECO:0000313" key="11">
    <source>
        <dbReference type="EMBL" id="CAA2965913.1"/>
    </source>
</evidence>
<reference evidence="11 12" key="1">
    <citation type="submission" date="2019-12" db="EMBL/GenBank/DDBJ databases">
        <authorList>
            <person name="Alioto T."/>
            <person name="Alioto T."/>
            <person name="Gomez Garrido J."/>
        </authorList>
    </citation>
    <scope>NUCLEOTIDE SEQUENCE [LARGE SCALE GENOMIC DNA]</scope>
</reference>
<keyword evidence="3" id="KW-0134">Cell wall</keyword>
<evidence type="ECO:0000256" key="3">
    <source>
        <dbReference type="ARBA" id="ARBA00022512"/>
    </source>
</evidence>
<dbReference type="InterPro" id="IPR000743">
    <property type="entry name" value="Glyco_hydro_28"/>
</dbReference>
<dbReference type="PANTHER" id="PTHR31375">
    <property type="match status" value="1"/>
</dbReference>
<keyword evidence="4" id="KW-0964">Secreted</keyword>
<evidence type="ECO:0000256" key="2">
    <source>
        <dbReference type="ARBA" id="ARBA00008834"/>
    </source>
</evidence>
<gene>
    <name evidence="11" type="ORF">OLEA9_A015819</name>
</gene>
<dbReference type="Gramene" id="OE9A015819T1">
    <property type="protein sequence ID" value="OE9A015819C1"/>
    <property type="gene ID" value="OE9A015819"/>
</dbReference>
<dbReference type="InterPro" id="IPR012334">
    <property type="entry name" value="Pectin_lyas_fold"/>
</dbReference>
<keyword evidence="7" id="KW-0961">Cell wall biogenesis/degradation</keyword>
<evidence type="ECO:0000256" key="1">
    <source>
        <dbReference type="ARBA" id="ARBA00004191"/>
    </source>
</evidence>
<dbReference type="GO" id="GO:0071555">
    <property type="term" value="P:cell wall organization"/>
    <property type="evidence" value="ECO:0007669"/>
    <property type="project" value="UniProtKB-KW"/>
</dbReference>
<dbReference type="InterPro" id="IPR006626">
    <property type="entry name" value="PbH1"/>
</dbReference>
<organism evidence="11 12">
    <name type="scientific">Olea europaea subsp. europaea</name>
    <dbReference type="NCBI Taxonomy" id="158383"/>
    <lineage>
        <taxon>Eukaryota</taxon>
        <taxon>Viridiplantae</taxon>
        <taxon>Streptophyta</taxon>
        <taxon>Embryophyta</taxon>
        <taxon>Tracheophyta</taxon>
        <taxon>Spermatophyta</taxon>
        <taxon>Magnoliopsida</taxon>
        <taxon>eudicotyledons</taxon>
        <taxon>Gunneridae</taxon>
        <taxon>Pentapetalae</taxon>
        <taxon>asterids</taxon>
        <taxon>lamiids</taxon>
        <taxon>Lamiales</taxon>
        <taxon>Oleaceae</taxon>
        <taxon>Oleeae</taxon>
        <taxon>Olea</taxon>
    </lineage>
</organism>